<evidence type="ECO:0000256" key="4">
    <source>
        <dbReference type="ARBA" id="ARBA00022771"/>
    </source>
</evidence>
<keyword evidence="6" id="KW-0805">Transcription regulation</keyword>
<comment type="caution">
    <text evidence="12">The sequence shown here is derived from an EMBL/GenBank/DDBJ whole genome shotgun (WGS) entry which is preliminary data.</text>
</comment>
<evidence type="ECO:0000313" key="13">
    <source>
        <dbReference type="Proteomes" id="UP000193642"/>
    </source>
</evidence>
<feature type="domain" description="C2H2-type" evidence="11">
    <location>
        <begin position="97"/>
        <end position="122"/>
    </location>
</feature>
<evidence type="ECO:0000256" key="9">
    <source>
        <dbReference type="PROSITE-ProRule" id="PRU00042"/>
    </source>
</evidence>
<keyword evidence="4 9" id="KW-0863">Zinc-finger</keyword>
<dbReference type="PROSITE" id="PS50157">
    <property type="entry name" value="ZINC_FINGER_C2H2_2"/>
    <property type="match status" value="5"/>
</dbReference>
<feature type="domain" description="C2H2-type" evidence="11">
    <location>
        <begin position="410"/>
        <end position="432"/>
    </location>
</feature>
<dbReference type="GO" id="GO:0005634">
    <property type="term" value="C:nucleus"/>
    <property type="evidence" value="ECO:0007669"/>
    <property type="project" value="UniProtKB-SubCell"/>
</dbReference>
<feature type="region of interest" description="Disordered" evidence="10">
    <location>
        <begin position="43"/>
        <end position="67"/>
    </location>
</feature>
<keyword evidence="5" id="KW-0862">Zinc</keyword>
<evidence type="ECO:0000256" key="2">
    <source>
        <dbReference type="ARBA" id="ARBA00022723"/>
    </source>
</evidence>
<dbReference type="GO" id="GO:0008270">
    <property type="term" value="F:zinc ion binding"/>
    <property type="evidence" value="ECO:0007669"/>
    <property type="project" value="UniProtKB-KW"/>
</dbReference>
<evidence type="ECO:0000256" key="3">
    <source>
        <dbReference type="ARBA" id="ARBA00022737"/>
    </source>
</evidence>
<dbReference type="SUPFAM" id="SSF57667">
    <property type="entry name" value="beta-beta-alpha zinc fingers"/>
    <property type="match status" value="2"/>
</dbReference>
<reference evidence="12 13" key="1">
    <citation type="submission" date="2016-07" db="EMBL/GenBank/DDBJ databases">
        <title>Pervasive Adenine N6-methylation of Active Genes in Fungi.</title>
        <authorList>
            <consortium name="DOE Joint Genome Institute"/>
            <person name="Mondo S.J."/>
            <person name="Dannebaum R.O."/>
            <person name="Kuo R.C."/>
            <person name="Labutti K."/>
            <person name="Haridas S."/>
            <person name="Kuo A."/>
            <person name="Salamov A."/>
            <person name="Ahrendt S.R."/>
            <person name="Lipzen A."/>
            <person name="Sullivan W."/>
            <person name="Andreopoulos W.B."/>
            <person name="Clum A."/>
            <person name="Lindquist E."/>
            <person name="Daum C."/>
            <person name="Ramamoorthy G.K."/>
            <person name="Gryganskyi A."/>
            <person name="Culley D."/>
            <person name="Magnuson J.K."/>
            <person name="James T.Y."/>
            <person name="O'Malley M.A."/>
            <person name="Stajich J.E."/>
            <person name="Spatafora J.W."/>
            <person name="Visel A."/>
            <person name="Grigoriev I.V."/>
        </authorList>
    </citation>
    <scope>NUCLEOTIDE SEQUENCE [LARGE SCALE GENOMIC DNA]</scope>
    <source>
        <strain evidence="12 13">JEL800</strain>
    </source>
</reference>
<dbReference type="Pfam" id="PF00096">
    <property type="entry name" value="zf-C2H2"/>
    <property type="match status" value="4"/>
</dbReference>
<comment type="subcellular location">
    <subcellularLocation>
        <location evidence="1">Nucleus</location>
    </subcellularLocation>
</comment>
<protein>
    <recommendedName>
        <fullName evidence="11">C2H2-type domain-containing protein</fullName>
    </recommendedName>
</protein>
<dbReference type="Gene3D" id="3.30.160.60">
    <property type="entry name" value="Classic Zinc Finger"/>
    <property type="match status" value="3"/>
</dbReference>
<dbReference type="InterPro" id="IPR036236">
    <property type="entry name" value="Znf_C2H2_sf"/>
</dbReference>
<dbReference type="STRING" id="329046.A0A1Y2CJ27"/>
<feature type="domain" description="C2H2-type" evidence="11">
    <location>
        <begin position="383"/>
        <end position="410"/>
    </location>
</feature>
<evidence type="ECO:0000256" key="7">
    <source>
        <dbReference type="ARBA" id="ARBA00023163"/>
    </source>
</evidence>
<feature type="region of interest" description="Disordered" evidence="10">
    <location>
        <begin position="243"/>
        <end position="321"/>
    </location>
</feature>
<dbReference type="FunFam" id="3.30.160.60:FF:002343">
    <property type="entry name" value="Zinc finger protein 33A"/>
    <property type="match status" value="1"/>
</dbReference>
<sequence>MSQQSQQRRSVRRPKPYTSSPSAQASHLLPGNWEYRDIAASSESLGSTHTVASETQQQYSQRNDDGDQQMMVEDEHHEKSPRQFSQPQWTETDNSYFDCLKCGQIFQSKSDLLAHFEGNPEHGMLPYNEPTKPQLPSISSLLLIENQNLVESRHLPGITLSSPADCPLGSITLPRFSDIPLLGANSAKQSPIQSRTMPISPLASESNTFHIQFERITPPSHLENAFSQSATLSRPLKDFKRSIDNSTESTYPSQTTLPGSSRSKINVQNSRFQNNQEISSNASEDGLSSYPSDESRLSSTPSSAASTLLRKRASPERSSSGRSAATLICQICQKKFTRSDNLKTHMRIHSGDKPYICRFCPQTFSQSSTLVKHERTHTGERPYACPACPARFTQPVHLKNHVKTHKEKPFKCSECVRMFVNPVELKAHLLGHGISISVDEIRPVNFRIETGVYGDDSAESE</sequence>
<evidence type="ECO:0000259" key="11">
    <source>
        <dbReference type="PROSITE" id="PS50157"/>
    </source>
</evidence>
<dbReference type="PANTHER" id="PTHR16515">
    <property type="entry name" value="PR DOMAIN ZINC FINGER PROTEIN"/>
    <property type="match status" value="1"/>
</dbReference>
<gene>
    <name evidence="12" type="ORF">BCR33DRAFT_849033</name>
</gene>
<dbReference type="InterPro" id="IPR013087">
    <property type="entry name" value="Znf_C2H2_type"/>
</dbReference>
<dbReference type="GO" id="GO:0010468">
    <property type="term" value="P:regulation of gene expression"/>
    <property type="evidence" value="ECO:0007669"/>
    <property type="project" value="TreeGrafter"/>
</dbReference>
<dbReference type="PANTHER" id="PTHR16515:SF49">
    <property type="entry name" value="GASTRULA ZINC FINGER PROTEIN XLCGF49.1-LIKE-RELATED"/>
    <property type="match status" value="1"/>
</dbReference>
<feature type="domain" description="C2H2-type" evidence="11">
    <location>
        <begin position="355"/>
        <end position="382"/>
    </location>
</feature>
<dbReference type="PROSITE" id="PS00028">
    <property type="entry name" value="ZINC_FINGER_C2H2_1"/>
    <property type="match status" value="4"/>
</dbReference>
<feature type="compositionally biased region" description="Low complexity" evidence="10">
    <location>
        <begin position="297"/>
        <end position="308"/>
    </location>
</feature>
<accession>A0A1Y2CJ27</accession>
<dbReference type="FunFam" id="3.30.160.60:FF:000495">
    <property type="entry name" value="zinc finger protein 668"/>
    <property type="match status" value="1"/>
</dbReference>
<feature type="domain" description="C2H2-type" evidence="11">
    <location>
        <begin position="327"/>
        <end position="354"/>
    </location>
</feature>
<name>A0A1Y2CJ27_9FUNG</name>
<evidence type="ECO:0000313" key="12">
    <source>
        <dbReference type="EMBL" id="ORY47032.1"/>
    </source>
</evidence>
<evidence type="ECO:0000256" key="10">
    <source>
        <dbReference type="SAM" id="MobiDB-lite"/>
    </source>
</evidence>
<dbReference type="AlphaFoldDB" id="A0A1Y2CJ27"/>
<dbReference type="Proteomes" id="UP000193642">
    <property type="component" value="Unassembled WGS sequence"/>
</dbReference>
<keyword evidence="7" id="KW-0804">Transcription</keyword>
<evidence type="ECO:0000256" key="1">
    <source>
        <dbReference type="ARBA" id="ARBA00004123"/>
    </source>
</evidence>
<evidence type="ECO:0000256" key="5">
    <source>
        <dbReference type="ARBA" id="ARBA00022833"/>
    </source>
</evidence>
<evidence type="ECO:0000256" key="8">
    <source>
        <dbReference type="ARBA" id="ARBA00023242"/>
    </source>
</evidence>
<dbReference type="FunFam" id="3.30.160.60:FF:000303">
    <property type="entry name" value="Zinc finger protein 41"/>
    <property type="match status" value="1"/>
</dbReference>
<dbReference type="GO" id="GO:1990837">
    <property type="term" value="F:sequence-specific double-stranded DNA binding"/>
    <property type="evidence" value="ECO:0007669"/>
    <property type="project" value="UniProtKB-ARBA"/>
</dbReference>
<feature type="region of interest" description="Disordered" evidence="10">
    <location>
        <begin position="1"/>
        <end position="30"/>
    </location>
</feature>
<feature type="compositionally biased region" description="Polar residues" evidence="10">
    <location>
        <begin position="244"/>
        <end position="283"/>
    </location>
</feature>
<keyword evidence="8" id="KW-0539">Nucleus</keyword>
<dbReference type="EMBL" id="MCGO01000015">
    <property type="protein sequence ID" value="ORY47032.1"/>
    <property type="molecule type" value="Genomic_DNA"/>
</dbReference>
<dbReference type="OrthoDB" id="8117402at2759"/>
<keyword evidence="2" id="KW-0479">Metal-binding</keyword>
<proteinExistence type="predicted"/>
<keyword evidence="3" id="KW-0677">Repeat</keyword>
<dbReference type="SMART" id="SM00355">
    <property type="entry name" value="ZnF_C2H2"/>
    <property type="match status" value="5"/>
</dbReference>
<feature type="compositionally biased region" description="Polar residues" evidence="10">
    <location>
        <begin position="43"/>
        <end position="61"/>
    </location>
</feature>
<keyword evidence="13" id="KW-1185">Reference proteome</keyword>
<organism evidence="12 13">
    <name type="scientific">Rhizoclosmatium globosum</name>
    <dbReference type="NCBI Taxonomy" id="329046"/>
    <lineage>
        <taxon>Eukaryota</taxon>
        <taxon>Fungi</taxon>
        <taxon>Fungi incertae sedis</taxon>
        <taxon>Chytridiomycota</taxon>
        <taxon>Chytridiomycota incertae sedis</taxon>
        <taxon>Chytridiomycetes</taxon>
        <taxon>Chytridiales</taxon>
        <taxon>Chytriomycetaceae</taxon>
        <taxon>Rhizoclosmatium</taxon>
    </lineage>
</organism>
<dbReference type="InterPro" id="IPR050331">
    <property type="entry name" value="Zinc_finger"/>
</dbReference>
<evidence type="ECO:0000256" key="6">
    <source>
        <dbReference type="ARBA" id="ARBA00023015"/>
    </source>
</evidence>